<keyword evidence="5" id="KW-0788">Thiol protease</keyword>
<dbReference type="PROSITE" id="PS50203">
    <property type="entry name" value="CALPAIN_CAT"/>
    <property type="match status" value="1"/>
</dbReference>
<evidence type="ECO:0000256" key="4">
    <source>
        <dbReference type="ARBA" id="ARBA00022801"/>
    </source>
</evidence>
<dbReference type="EMBL" id="AHAT01027887">
    <property type="status" value="NOT_ANNOTATED_CDS"/>
    <property type="molecule type" value="Genomic_DNA"/>
</dbReference>
<dbReference type="InterPro" id="IPR011992">
    <property type="entry name" value="EF-hand-dom_pair"/>
</dbReference>
<dbReference type="AlphaFoldDB" id="W5NEF3"/>
<dbReference type="SUPFAM" id="SSF47473">
    <property type="entry name" value="EF-hand"/>
    <property type="match status" value="1"/>
</dbReference>
<evidence type="ECO:0000256" key="1">
    <source>
        <dbReference type="ARBA" id="ARBA00007623"/>
    </source>
</evidence>
<accession>W5NEF3</accession>
<dbReference type="InterPro" id="IPR022684">
    <property type="entry name" value="Calpain_cysteine_protease"/>
</dbReference>
<dbReference type="PROSITE" id="PS50222">
    <property type="entry name" value="EF_HAND_2"/>
    <property type="match status" value="1"/>
</dbReference>
<dbReference type="EMBL" id="AHAT01027886">
    <property type="status" value="NOT_ANNOTATED_CDS"/>
    <property type="molecule type" value="Genomic_DNA"/>
</dbReference>
<dbReference type="InterPro" id="IPR022682">
    <property type="entry name" value="Calpain_domain_III"/>
</dbReference>
<dbReference type="EMBL" id="AHAT01027883">
    <property type="status" value="NOT_ANNOTATED_CDS"/>
    <property type="molecule type" value="Genomic_DNA"/>
</dbReference>
<dbReference type="PROSITE" id="PS00018">
    <property type="entry name" value="EF_HAND_1"/>
    <property type="match status" value="1"/>
</dbReference>
<dbReference type="EMBL" id="AHAT01027885">
    <property type="status" value="NOT_ANNOTATED_CDS"/>
    <property type="molecule type" value="Genomic_DNA"/>
</dbReference>
<evidence type="ECO:0000259" key="11">
    <source>
        <dbReference type="PROSITE" id="PS50222"/>
    </source>
</evidence>
<dbReference type="Proteomes" id="UP000018468">
    <property type="component" value="Linkage group LG16"/>
</dbReference>
<reference evidence="12" key="2">
    <citation type="submission" date="2025-08" db="UniProtKB">
        <authorList>
            <consortium name="Ensembl"/>
        </authorList>
    </citation>
    <scope>IDENTIFICATION</scope>
</reference>
<dbReference type="PANTHER" id="PTHR10183:SF385">
    <property type="entry name" value="CALPAIN-9"/>
    <property type="match status" value="1"/>
</dbReference>
<dbReference type="SUPFAM" id="SSF49758">
    <property type="entry name" value="Calpain large subunit, middle domain (domain III)"/>
    <property type="match status" value="1"/>
</dbReference>
<evidence type="ECO:0000256" key="3">
    <source>
        <dbReference type="ARBA" id="ARBA00022723"/>
    </source>
</evidence>
<evidence type="ECO:0000259" key="10">
    <source>
        <dbReference type="PROSITE" id="PS50203"/>
    </source>
</evidence>
<dbReference type="Gene3D" id="1.10.238.10">
    <property type="entry name" value="EF-hand"/>
    <property type="match status" value="1"/>
</dbReference>
<dbReference type="HOGENOM" id="CLU_010982_0_1_1"/>
<evidence type="ECO:0000256" key="8">
    <source>
        <dbReference type="PROSITE-ProRule" id="PRU00239"/>
    </source>
</evidence>
<dbReference type="Bgee" id="ENSLOCG00000015444">
    <property type="expression patterns" value="Expressed in embryo and 6 other cell types or tissues"/>
</dbReference>
<keyword evidence="2" id="KW-0645">Protease</keyword>
<feature type="active site" evidence="7">
    <location>
        <position position="108"/>
    </location>
</feature>
<dbReference type="GO" id="GO:0005737">
    <property type="term" value="C:cytoplasm"/>
    <property type="evidence" value="ECO:0000318"/>
    <property type="project" value="GO_Central"/>
</dbReference>
<evidence type="ECO:0000256" key="2">
    <source>
        <dbReference type="ARBA" id="ARBA00022670"/>
    </source>
</evidence>
<keyword evidence="3" id="KW-0479">Metal-binding</keyword>
<organism evidence="12 13">
    <name type="scientific">Lepisosteus oculatus</name>
    <name type="common">Spotted gar</name>
    <dbReference type="NCBI Taxonomy" id="7918"/>
    <lineage>
        <taxon>Eukaryota</taxon>
        <taxon>Metazoa</taxon>
        <taxon>Chordata</taxon>
        <taxon>Craniata</taxon>
        <taxon>Vertebrata</taxon>
        <taxon>Euteleostomi</taxon>
        <taxon>Actinopterygii</taxon>
        <taxon>Neopterygii</taxon>
        <taxon>Holostei</taxon>
        <taxon>Semionotiformes</taxon>
        <taxon>Lepisosteidae</taxon>
        <taxon>Lepisosteus</taxon>
    </lineage>
</organism>
<dbReference type="PRINTS" id="PR00704">
    <property type="entry name" value="CALPAIN"/>
</dbReference>
<dbReference type="GO" id="GO:0004198">
    <property type="term" value="F:calcium-dependent cysteine-type endopeptidase activity"/>
    <property type="evidence" value="ECO:0000318"/>
    <property type="project" value="GO_Central"/>
</dbReference>
<name>W5NEF3_LEPOC</name>
<feature type="domain" description="Calpain catalytic" evidence="10">
    <location>
        <begin position="53"/>
        <end position="347"/>
    </location>
</feature>
<dbReference type="InterPro" id="IPR000169">
    <property type="entry name" value="Pept_cys_AS"/>
</dbReference>
<dbReference type="Pfam" id="PF13833">
    <property type="entry name" value="EF-hand_8"/>
    <property type="match status" value="1"/>
</dbReference>
<dbReference type="InParanoid" id="W5NEF3"/>
<dbReference type="SMART" id="SM00720">
    <property type="entry name" value="calpain_III"/>
    <property type="match status" value="1"/>
</dbReference>
<protein>
    <submittedName>
        <fullName evidence="12">Calpain 9</fullName>
    </submittedName>
</protein>
<dbReference type="SUPFAM" id="SSF54001">
    <property type="entry name" value="Cysteine proteinases"/>
    <property type="match status" value="1"/>
</dbReference>
<dbReference type="PANTHER" id="PTHR10183">
    <property type="entry name" value="CALPAIN"/>
    <property type="match status" value="1"/>
</dbReference>
<dbReference type="InterPro" id="IPR018247">
    <property type="entry name" value="EF_Hand_1_Ca_BS"/>
</dbReference>
<proteinExistence type="inferred from homology"/>
<evidence type="ECO:0000256" key="7">
    <source>
        <dbReference type="PIRSR" id="PIRSR622684-1"/>
    </source>
</evidence>
<dbReference type="Pfam" id="PF00648">
    <property type="entry name" value="Peptidase_C2"/>
    <property type="match status" value="1"/>
</dbReference>
<reference evidence="12" key="3">
    <citation type="submission" date="2025-09" db="UniProtKB">
        <authorList>
            <consortium name="Ensembl"/>
        </authorList>
    </citation>
    <scope>IDENTIFICATION</scope>
</reference>
<dbReference type="PROSITE" id="PS00139">
    <property type="entry name" value="THIOL_PROTEASE_CYS"/>
    <property type="match status" value="1"/>
</dbReference>
<dbReference type="GeneTree" id="ENSGT00940000158966"/>
<evidence type="ECO:0000313" key="13">
    <source>
        <dbReference type="Proteomes" id="UP000018468"/>
    </source>
</evidence>
<dbReference type="InterPro" id="IPR036213">
    <property type="entry name" value="Calpain_III_sf"/>
</dbReference>
<dbReference type="EMBL" id="AHAT01027889">
    <property type="status" value="NOT_ANNOTATED_CDS"/>
    <property type="molecule type" value="Genomic_DNA"/>
</dbReference>
<dbReference type="Ensembl" id="ENSLOCT00000019044.1">
    <property type="protein sequence ID" value="ENSLOCP00000019012.1"/>
    <property type="gene ID" value="ENSLOCG00000015444.1"/>
</dbReference>
<feature type="domain" description="EF-hand" evidence="11">
    <location>
        <begin position="588"/>
        <end position="623"/>
    </location>
</feature>
<keyword evidence="4" id="KW-0378">Hydrolase</keyword>
<evidence type="ECO:0000256" key="5">
    <source>
        <dbReference type="ARBA" id="ARBA00022807"/>
    </source>
</evidence>
<feature type="signal peptide" evidence="9">
    <location>
        <begin position="1"/>
        <end position="18"/>
    </location>
</feature>
<dbReference type="EMBL" id="AHAT01027884">
    <property type="status" value="NOT_ANNOTATED_CDS"/>
    <property type="molecule type" value="Genomic_DNA"/>
</dbReference>
<dbReference type="Gene3D" id="2.60.120.380">
    <property type="match status" value="2"/>
</dbReference>
<dbReference type="InterPro" id="IPR002048">
    <property type="entry name" value="EF_hand_dom"/>
</dbReference>
<dbReference type="InterPro" id="IPR038765">
    <property type="entry name" value="Papain-like_cys_pep_sf"/>
</dbReference>
<dbReference type="Pfam" id="PF01067">
    <property type="entry name" value="Calpain_III"/>
    <property type="match status" value="1"/>
</dbReference>
<dbReference type="STRING" id="7918.ENSLOCP00000019012"/>
<dbReference type="SMART" id="SM00054">
    <property type="entry name" value="EFh"/>
    <property type="match status" value="3"/>
</dbReference>
<comment type="caution">
    <text evidence="8">Lacks conserved residue(s) required for the propagation of feature annotation.</text>
</comment>
<dbReference type="EMBL" id="AHAT01027888">
    <property type="status" value="NOT_ANNOTATED_CDS"/>
    <property type="molecule type" value="Genomic_DNA"/>
</dbReference>
<keyword evidence="13" id="KW-1185">Reference proteome</keyword>
<feature type="chain" id="PRO_5004869220" evidence="9">
    <location>
        <begin position="19"/>
        <end position="689"/>
    </location>
</feature>
<dbReference type="InterPro" id="IPR001300">
    <property type="entry name" value="Peptidase_C2_calpain_cat"/>
</dbReference>
<sequence length="689" mass="79097">FLLISAQFLIAIPQLSLQRQNKGGDKPVQARPTQLDGRSFEELRRECLQKKRLFEDPDFPARDSSIYYSESVPINFSWKRPGELAPDPKFILGGATRTDICQGELGDCWLLAAIASLTLTEQTLARVVPPDQDFDQNYAGIFHFQFWKHNEWIDVVVDDRLPAVRNRLVFLHSADNNEFWSALLEKAYAKLYGSYEALKGGSTVEAMEDFTGGVGEMYDTKKAPDNLYQIIQKAQTFWTNPQFKVTLTDADDDDDDVCTFIVALMQKNRRQLRKEGLDLETIGFTMPPRGRIFFNSCYSPKTKHVVYIPHAKHTTTIIVYLSLAGCFRMEFEDFKTNYDQIEICNLSPDSLTDDTARSWEVTLFEGSWIRGSTAGGCRNFIGVFWSFEAILLVISEKHNQMGIILSQYIIFMQKTALAYHTKELINISLLCASGFNTFYLIPLVESRTRSFFLRKTHSNTYRIRQHECVWNSFRLTEINLVPDLFHILIVRQLSIIVTVVSSQPPRPSPKEEESNEEKGLRRLFEQIAGPDMAICAEELQKILNGVLSRRKEIKFDGLTLNTCQSIINLMDADNTGKLEFQEFKIFWDKLKKWIMLFLTFDTDRSGCLSSYELRAALSSIAAGIRLNNKILQLLALRFADSKFNIDFDDFLTCVVRLENMLRVFQALDRDNSGEISLGFQQFLHLTMNI</sequence>
<reference evidence="13" key="1">
    <citation type="submission" date="2011-12" db="EMBL/GenBank/DDBJ databases">
        <title>The Draft Genome of Lepisosteus oculatus.</title>
        <authorList>
            <consortium name="The Broad Institute Genome Assembly &amp; Analysis Group"/>
            <consortium name="Computational R&amp;D Group"/>
            <consortium name="and Sequencing Platform"/>
            <person name="Di Palma F."/>
            <person name="Alfoldi J."/>
            <person name="Johnson J."/>
            <person name="Berlin A."/>
            <person name="Gnerre S."/>
            <person name="Jaffe D."/>
            <person name="MacCallum I."/>
            <person name="Young S."/>
            <person name="Walker B.J."/>
            <person name="Lander E.S."/>
            <person name="Lindblad-Toh K."/>
        </authorList>
    </citation>
    <scope>NUCLEOTIDE SEQUENCE [LARGE SCALE GENOMIC DNA]</scope>
</reference>
<dbReference type="GO" id="GO:0005509">
    <property type="term" value="F:calcium ion binding"/>
    <property type="evidence" value="ECO:0007669"/>
    <property type="project" value="InterPro"/>
</dbReference>
<dbReference type="Pfam" id="PF13202">
    <property type="entry name" value="EF-hand_5"/>
    <property type="match status" value="1"/>
</dbReference>
<dbReference type="CDD" id="cd00044">
    <property type="entry name" value="CysPc"/>
    <property type="match status" value="1"/>
</dbReference>
<evidence type="ECO:0000256" key="6">
    <source>
        <dbReference type="ARBA" id="ARBA00022837"/>
    </source>
</evidence>
<dbReference type="GO" id="GO:0006508">
    <property type="term" value="P:proteolysis"/>
    <property type="evidence" value="ECO:0000318"/>
    <property type="project" value="GO_Central"/>
</dbReference>
<keyword evidence="9" id="KW-0732">Signal</keyword>
<dbReference type="eggNOG" id="KOG0045">
    <property type="taxonomic scope" value="Eukaryota"/>
</dbReference>
<comment type="similarity">
    <text evidence="1">Belongs to the peptidase C2 family.</text>
</comment>
<keyword evidence="6" id="KW-0106">Calcium</keyword>
<dbReference type="InterPro" id="IPR022683">
    <property type="entry name" value="Calpain_III"/>
</dbReference>
<evidence type="ECO:0000256" key="9">
    <source>
        <dbReference type="SAM" id="SignalP"/>
    </source>
</evidence>
<dbReference type="SMART" id="SM00230">
    <property type="entry name" value="CysPc"/>
    <property type="match status" value="1"/>
</dbReference>
<evidence type="ECO:0000313" key="12">
    <source>
        <dbReference type="Ensembl" id="ENSLOCP00000019012.1"/>
    </source>
</evidence>